<reference evidence="2" key="1">
    <citation type="submission" date="2014-11" db="EMBL/GenBank/DDBJ databases">
        <authorList>
            <person name="Amaro Gonzalez C."/>
        </authorList>
    </citation>
    <scope>NUCLEOTIDE SEQUENCE</scope>
</reference>
<keyword evidence="1" id="KW-1133">Transmembrane helix</keyword>
<organism evidence="2">
    <name type="scientific">Anguilla anguilla</name>
    <name type="common">European freshwater eel</name>
    <name type="synonym">Muraena anguilla</name>
    <dbReference type="NCBI Taxonomy" id="7936"/>
    <lineage>
        <taxon>Eukaryota</taxon>
        <taxon>Metazoa</taxon>
        <taxon>Chordata</taxon>
        <taxon>Craniata</taxon>
        <taxon>Vertebrata</taxon>
        <taxon>Euteleostomi</taxon>
        <taxon>Actinopterygii</taxon>
        <taxon>Neopterygii</taxon>
        <taxon>Teleostei</taxon>
        <taxon>Anguilliformes</taxon>
        <taxon>Anguillidae</taxon>
        <taxon>Anguilla</taxon>
    </lineage>
</organism>
<dbReference type="AlphaFoldDB" id="A0A0E9RWP6"/>
<accession>A0A0E9RWP6</accession>
<keyword evidence="1" id="KW-0472">Membrane</keyword>
<evidence type="ECO:0000256" key="1">
    <source>
        <dbReference type="SAM" id="Phobius"/>
    </source>
</evidence>
<name>A0A0E9RWP6_ANGAN</name>
<feature type="transmembrane region" description="Helical" evidence="1">
    <location>
        <begin position="20"/>
        <end position="39"/>
    </location>
</feature>
<keyword evidence="1" id="KW-0812">Transmembrane</keyword>
<sequence>MPAHLIKTQWKIVTKKNLRFLTSFSPGLFSVHFICASFLS</sequence>
<dbReference type="EMBL" id="GBXM01074953">
    <property type="protein sequence ID" value="JAH33624.1"/>
    <property type="molecule type" value="Transcribed_RNA"/>
</dbReference>
<proteinExistence type="predicted"/>
<protein>
    <submittedName>
        <fullName evidence="2">Uncharacterized protein</fullName>
    </submittedName>
</protein>
<reference evidence="2" key="2">
    <citation type="journal article" date="2015" name="Fish Shellfish Immunol.">
        <title>Early steps in the European eel (Anguilla anguilla)-Vibrio vulnificus interaction in the gills: Role of the RtxA13 toxin.</title>
        <authorList>
            <person name="Callol A."/>
            <person name="Pajuelo D."/>
            <person name="Ebbesson L."/>
            <person name="Teles M."/>
            <person name="MacKenzie S."/>
            <person name="Amaro C."/>
        </authorList>
    </citation>
    <scope>NUCLEOTIDE SEQUENCE</scope>
</reference>
<evidence type="ECO:0000313" key="2">
    <source>
        <dbReference type="EMBL" id="JAH33624.1"/>
    </source>
</evidence>